<name>A0A8J3W9U8_PLARO</name>
<proteinExistence type="predicted"/>
<accession>A0A8J3W9U8</accession>
<feature type="domain" description="STAS" evidence="1">
    <location>
        <begin position="1"/>
        <end position="87"/>
    </location>
</feature>
<evidence type="ECO:0000259" key="1">
    <source>
        <dbReference type="PROSITE" id="PS50801"/>
    </source>
</evidence>
<dbReference type="PROSITE" id="PS50801">
    <property type="entry name" value="STAS"/>
    <property type="match status" value="1"/>
</dbReference>
<reference evidence="2" key="1">
    <citation type="submission" date="2021-01" db="EMBL/GenBank/DDBJ databases">
        <title>Whole genome shotgun sequence of Planobispora rosea NBRC 15558.</title>
        <authorList>
            <person name="Komaki H."/>
            <person name="Tamura T."/>
        </authorList>
    </citation>
    <scope>NUCLEOTIDE SEQUENCE</scope>
    <source>
        <strain evidence="2">NBRC 15558</strain>
    </source>
</reference>
<dbReference type="Pfam" id="PF01740">
    <property type="entry name" value="STAS"/>
    <property type="match status" value="1"/>
</dbReference>
<dbReference type="GO" id="GO:0043856">
    <property type="term" value="F:anti-sigma factor antagonist activity"/>
    <property type="evidence" value="ECO:0007669"/>
    <property type="project" value="TreeGrafter"/>
</dbReference>
<comment type="caution">
    <text evidence="2">The sequence shown here is derived from an EMBL/GenBank/DDBJ whole genome shotgun (WGS) entry which is preliminary data.</text>
</comment>
<dbReference type="Proteomes" id="UP000655044">
    <property type="component" value="Unassembled WGS sequence"/>
</dbReference>
<dbReference type="CDD" id="cd07043">
    <property type="entry name" value="STAS_anti-anti-sigma_factors"/>
    <property type="match status" value="1"/>
</dbReference>
<dbReference type="SUPFAM" id="SSF52091">
    <property type="entry name" value="SpoIIaa-like"/>
    <property type="match status" value="1"/>
</dbReference>
<organism evidence="2 3">
    <name type="scientific">Planobispora rosea</name>
    <dbReference type="NCBI Taxonomy" id="35762"/>
    <lineage>
        <taxon>Bacteria</taxon>
        <taxon>Bacillati</taxon>
        <taxon>Actinomycetota</taxon>
        <taxon>Actinomycetes</taxon>
        <taxon>Streptosporangiales</taxon>
        <taxon>Streptosporangiaceae</taxon>
        <taxon>Planobispora</taxon>
    </lineage>
</organism>
<keyword evidence="3" id="KW-1185">Reference proteome</keyword>
<evidence type="ECO:0000313" key="3">
    <source>
        <dbReference type="Proteomes" id="UP000655044"/>
    </source>
</evidence>
<protein>
    <recommendedName>
        <fullName evidence="1">STAS domain-containing protein</fullName>
    </recommendedName>
</protein>
<dbReference type="InterPro" id="IPR036513">
    <property type="entry name" value="STAS_dom_sf"/>
</dbReference>
<dbReference type="EMBL" id="BOOI01000003">
    <property type="protein sequence ID" value="GIH82099.1"/>
    <property type="molecule type" value="Genomic_DNA"/>
</dbReference>
<gene>
    <name evidence="2" type="ORF">Pro02_05070</name>
</gene>
<sequence length="94" mass="9769">MHRRTSPVRRFAVRSDLTAVVLDAAGVPFCDSVGLSALIGVLKQSQAAHKRLALSGVHGTLARLLALTGLAQAFEIHDDVQQAIQAIQAAGSGA</sequence>
<dbReference type="InterPro" id="IPR002645">
    <property type="entry name" value="STAS_dom"/>
</dbReference>
<dbReference type="PANTHER" id="PTHR33495">
    <property type="entry name" value="ANTI-SIGMA FACTOR ANTAGONIST TM_1081-RELATED-RELATED"/>
    <property type="match status" value="1"/>
</dbReference>
<dbReference type="Gene3D" id="3.30.750.24">
    <property type="entry name" value="STAS domain"/>
    <property type="match status" value="1"/>
</dbReference>
<dbReference type="PANTHER" id="PTHR33495:SF2">
    <property type="entry name" value="ANTI-SIGMA FACTOR ANTAGONIST TM_1081-RELATED"/>
    <property type="match status" value="1"/>
</dbReference>
<evidence type="ECO:0000313" key="2">
    <source>
        <dbReference type="EMBL" id="GIH82099.1"/>
    </source>
</evidence>
<dbReference type="AlphaFoldDB" id="A0A8J3W9U8"/>